<evidence type="ECO:0000256" key="4">
    <source>
        <dbReference type="RuleBase" id="RU000363"/>
    </source>
</evidence>
<dbReference type="Pfam" id="PF00106">
    <property type="entry name" value="adh_short"/>
    <property type="match status" value="1"/>
</dbReference>
<dbReference type="SUPFAM" id="SSF51735">
    <property type="entry name" value="NAD(P)-binding Rossmann-fold domains"/>
    <property type="match status" value="1"/>
</dbReference>
<keyword evidence="3" id="KW-0560">Oxidoreductase</keyword>
<keyword evidence="6" id="KW-1185">Reference proteome</keyword>
<evidence type="ECO:0000256" key="2">
    <source>
        <dbReference type="ARBA" id="ARBA00022857"/>
    </source>
</evidence>
<protein>
    <recommendedName>
        <fullName evidence="7">C-factor</fullName>
    </recommendedName>
</protein>
<dbReference type="PRINTS" id="PR00080">
    <property type="entry name" value="SDRFAMILY"/>
</dbReference>
<comment type="similarity">
    <text evidence="1 4">Belongs to the short-chain dehydrogenases/reductases (SDR) family.</text>
</comment>
<evidence type="ECO:0000256" key="3">
    <source>
        <dbReference type="ARBA" id="ARBA00023002"/>
    </source>
</evidence>
<dbReference type="Gene3D" id="3.40.50.720">
    <property type="entry name" value="NAD(P)-binding Rossmann-like Domain"/>
    <property type="match status" value="1"/>
</dbReference>
<evidence type="ECO:0000313" key="6">
    <source>
        <dbReference type="Proteomes" id="UP000253551"/>
    </source>
</evidence>
<keyword evidence="2" id="KW-0521">NADP</keyword>
<dbReference type="Proteomes" id="UP000253551">
    <property type="component" value="Unassembled WGS sequence"/>
</dbReference>
<evidence type="ECO:0008006" key="7">
    <source>
        <dbReference type="Google" id="ProtNLM"/>
    </source>
</evidence>
<dbReference type="PRINTS" id="PR00081">
    <property type="entry name" value="GDHRDH"/>
</dbReference>
<sequence>AGGNKVFATARRPDQSEGLGELIDEEKIFGVSLDVADNESVQKAVSHITDIAPDGIDVLINNAGIGSGGSKTVFETSKEDYLTKFKTNMLGAANVTTAFLPLMRKAETRKILNMSSVLASIQSRGPDNQIKTAVAFSVSKAGLNMFTRLTASQLAEEKFIVYASHPGWVKTDFGGIKAPMSSERSVKAQLEVLAKLKLEDNGKFLDYRGREIPW</sequence>
<dbReference type="InterPro" id="IPR051468">
    <property type="entry name" value="Fungal_SecMetab_SDRs"/>
</dbReference>
<gene>
    <name evidence="5" type="ORF">CU098_013748</name>
</gene>
<evidence type="ECO:0000256" key="1">
    <source>
        <dbReference type="ARBA" id="ARBA00006484"/>
    </source>
</evidence>
<feature type="non-terminal residue" evidence="5">
    <location>
        <position position="1"/>
    </location>
</feature>
<proteinExistence type="inferred from homology"/>
<name>A0A367KVD0_RHIST</name>
<dbReference type="GO" id="GO:0005737">
    <property type="term" value="C:cytoplasm"/>
    <property type="evidence" value="ECO:0007669"/>
    <property type="project" value="TreeGrafter"/>
</dbReference>
<reference evidence="5 6" key="1">
    <citation type="journal article" date="2018" name="G3 (Bethesda)">
        <title>Phylogenetic and Phylogenomic Definition of Rhizopus Species.</title>
        <authorList>
            <person name="Gryganskyi A.P."/>
            <person name="Golan J."/>
            <person name="Dolatabadi S."/>
            <person name="Mondo S."/>
            <person name="Robb S."/>
            <person name="Idnurm A."/>
            <person name="Muszewska A."/>
            <person name="Steczkiewicz K."/>
            <person name="Masonjones S."/>
            <person name="Liao H.L."/>
            <person name="Gajdeczka M.T."/>
            <person name="Anike F."/>
            <person name="Vuek A."/>
            <person name="Anishchenko I.M."/>
            <person name="Voigt K."/>
            <person name="de Hoog G.S."/>
            <person name="Smith M.E."/>
            <person name="Heitman J."/>
            <person name="Vilgalys R."/>
            <person name="Stajich J.E."/>
        </authorList>
    </citation>
    <scope>NUCLEOTIDE SEQUENCE [LARGE SCALE GENOMIC DNA]</scope>
    <source>
        <strain evidence="5 6">LSU 92-RS-03</strain>
    </source>
</reference>
<dbReference type="AlphaFoldDB" id="A0A367KVD0"/>
<dbReference type="EMBL" id="PJQM01000217">
    <property type="protein sequence ID" value="RCI06156.1"/>
    <property type="molecule type" value="Genomic_DNA"/>
</dbReference>
<comment type="caution">
    <text evidence="5">The sequence shown here is derived from an EMBL/GenBank/DDBJ whole genome shotgun (WGS) entry which is preliminary data.</text>
</comment>
<accession>A0A367KVD0</accession>
<organism evidence="5 6">
    <name type="scientific">Rhizopus stolonifer</name>
    <name type="common">Rhizopus nigricans</name>
    <dbReference type="NCBI Taxonomy" id="4846"/>
    <lineage>
        <taxon>Eukaryota</taxon>
        <taxon>Fungi</taxon>
        <taxon>Fungi incertae sedis</taxon>
        <taxon>Mucoromycota</taxon>
        <taxon>Mucoromycotina</taxon>
        <taxon>Mucoromycetes</taxon>
        <taxon>Mucorales</taxon>
        <taxon>Mucorineae</taxon>
        <taxon>Rhizopodaceae</taxon>
        <taxon>Rhizopus</taxon>
    </lineage>
</organism>
<dbReference type="InterPro" id="IPR002347">
    <property type="entry name" value="SDR_fam"/>
</dbReference>
<dbReference type="OrthoDB" id="9876299at2759"/>
<dbReference type="PANTHER" id="PTHR43544:SF7">
    <property type="entry name" value="NADB-LER2"/>
    <property type="match status" value="1"/>
</dbReference>
<dbReference type="GO" id="GO:0016491">
    <property type="term" value="F:oxidoreductase activity"/>
    <property type="evidence" value="ECO:0007669"/>
    <property type="project" value="UniProtKB-KW"/>
</dbReference>
<dbReference type="PANTHER" id="PTHR43544">
    <property type="entry name" value="SHORT-CHAIN DEHYDROGENASE/REDUCTASE"/>
    <property type="match status" value="1"/>
</dbReference>
<evidence type="ECO:0000313" key="5">
    <source>
        <dbReference type="EMBL" id="RCI06156.1"/>
    </source>
</evidence>
<dbReference type="InterPro" id="IPR036291">
    <property type="entry name" value="NAD(P)-bd_dom_sf"/>
</dbReference>
<dbReference type="STRING" id="4846.A0A367KVD0"/>